<organism evidence="1">
    <name type="scientific">uncultured Desulfobacterium sp</name>
    <dbReference type="NCBI Taxonomy" id="201089"/>
    <lineage>
        <taxon>Bacteria</taxon>
        <taxon>Pseudomonadati</taxon>
        <taxon>Thermodesulfobacteriota</taxon>
        <taxon>Desulfobacteria</taxon>
        <taxon>Desulfobacterales</taxon>
        <taxon>Desulfobacteriaceae</taxon>
        <taxon>Desulfobacterium</taxon>
        <taxon>environmental samples</taxon>
    </lineage>
</organism>
<reference evidence="1" key="1">
    <citation type="journal article" date="2011" name="Environ. Microbiol.">
        <title>Genomic insights into the metabolic potential of the polycyclic aromatic hydrocarbon degrading sulfate-reducing Deltaproteobacterium N47.</title>
        <authorList>
            <person name="Bergmann F."/>
            <person name="Selesi D."/>
            <person name="Weinmaier T."/>
            <person name="Tischler P."/>
            <person name="Rattei T."/>
            <person name="Meckenstock R.U."/>
        </authorList>
    </citation>
    <scope>NUCLEOTIDE SEQUENCE</scope>
</reference>
<gene>
    <name evidence="1" type="ORF">N47_F16090</name>
</gene>
<name>E1YH70_9BACT</name>
<dbReference type="AlphaFoldDB" id="E1YH70"/>
<dbReference type="EMBL" id="FR695873">
    <property type="protein sequence ID" value="CBX29914.1"/>
    <property type="molecule type" value="Genomic_DNA"/>
</dbReference>
<proteinExistence type="predicted"/>
<accession>E1YH70</accession>
<evidence type="ECO:0000313" key="1">
    <source>
        <dbReference type="EMBL" id="CBX29914.1"/>
    </source>
</evidence>
<protein>
    <submittedName>
        <fullName evidence="1">Uncharacterized protein</fullName>
    </submittedName>
</protein>
<sequence length="97" mass="11559">MRKSDLYFLEKVREFKKIEQEFIRFTYETKTPRSKEESEEFIKKSIGLSNNSKELAIEIKKRGNSVLHIKDTMDFSVRGLALKTIKDTVETIEHLYR</sequence>